<feature type="region of interest" description="Disordered" evidence="1">
    <location>
        <begin position="308"/>
        <end position="327"/>
    </location>
</feature>
<proteinExistence type="predicted"/>
<feature type="compositionally biased region" description="Basic and acidic residues" evidence="1">
    <location>
        <begin position="210"/>
        <end position="237"/>
    </location>
</feature>
<evidence type="ECO:0000256" key="1">
    <source>
        <dbReference type="SAM" id="MobiDB-lite"/>
    </source>
</evidence>
<name>A0AAN9TRV9_9HEMI</name>
<evidence type="ECO:0000313" key="2">
    <source>
        <dbReference type="EMBL" id="KAK7580546.1"/>
    </source>
</evidence>
<protein>
    <submittedName>
        <fullName evidence="2">Uncharacterized protein</fullName>
    </submittedName>
</protein>
<dbReference type="Gene3D" id="1.20.58.60">
    <property type="match status" value="1"/>
</dbReference>
<keyword evidence="3" id="KW-1185">Reference proteome</keyword>
<dbReference type="Proteomes" id="UP001367676">
    <property type="component" value="Unassembled WGS sequence"/>
</dbReference>
<dbReference type="SUPFAM" id="SSF46966">
    <property type="entry name" value="Spectrin repeat"/>
    <property type="match status" value="1"/>
</dbReference>
<gene>
    <name evidence="2" type="ORF">V9T40_001175</name>
</gene>
<sequence length="388" mass="44626">MFWLQVIQRDVESHHKTVQSVVKLCEKLSQSNAQTGILNGVRRESPLQKAQRWERRWQQLYLRCIEWQCYIEQRLEYLRFEYPDDTGAESDDEQPASKNPRLNSYISDTRLSVVKNCEDSDVDSMMDTGENMLSVLNDRLSVARDLDFGEDIKRLDSNCCSNSQRNALPNIELNDNYHSSLTSYEGKMLPDGALFNRTVNNSRNVGVHYVRHEDTDPELEKQKSDRSSVDDDGKSTEESSEDEWTYKNAVGDDSMETEVSGNEISTGDVRMSVDSSEELRNLSKMVLTDVKLEPHSIQKLVEQADELVQSPKKSATRRKYPSYSSGSTRHNRQVLEWLHNTHPNDDYNSVVCLLLDIVPFVPNPDKIPGDFPDSGSVDLEFFRKPEQW</sequence>
<accession>A0AAN9TRV9</accession>
<feature type="region of interest" description="Disordered" evidence="1">
    <location>
        <begin position="210"/>
        <end position="275"/>
    </location>
</feature>
<organism evidence="2 3">
    <name type="scientific">Parthenolecanium corni</name>
    <dbReference type="NCBI Taxonomy" id="536013"/>
    <lineage>
        <taxon>Eukaryota</taxon>
        <taxon>Metazoa</taxon>
        <taxon>Ecdysozoa</taxon>
        <taxon>Arthropoda</taxon>
        <taxon>Hexapoda</taxon>
        <taxon>Insecta</taxon>
        <taxon>Pterygota</taxon>
        <taxon>Neoptera</taxon>
        <taxon>Paraneoptera</taxon>
        <taxon>Hemiptera</taxon>
        <taxon>Sternorrhyncha</taxon>
        <taxon>Coccoidea</taxon>
        <taxon>Coccidae</taxon>
        <taxon>Parthenolecanium</taxon>
    </lineage>
</organism>
<dbReference type="EMBL" id="JBBCAQ010000034">
    <property type="protein sequence ID" value="KAK7580546.1"/>
    <property type="molecule type" value="Genomic_DNA"/>
</dbReference>
<reference evidence="2 3" key="1">
    <citation type="submission" date="2024-03" db="EMBL/GenBank/DDBJ databases">
        <title>Adaptation during the transition from Ophiocordyceps entomopathogen to insect associate is accompanied by gene loss and intensified selection.</title>
        <authorList>
            <person name="Ward C.M."/>
            <person name="Onetto C.A."/>
            <person name="Borneman A.R."/>
        </authorList>
    </citation>
    <scope>NUCLEOTIDE SEQUENCE [LARGE SCALE GENOMIC DNA]</scope>
    <source>
        <strain evidence="2">AWRI1</strain>
        <tissue evidence="2">Single Adult Female</tissue>
    </source>
</reference>
<dbReference type="AlphaFoldDB" id="A0AAN9TRV9"/>
<comment type="caution">
    <text evidence="2">The sequence shown here is derived from an EMBL/GenBank/DDBJ whole genome shotgun (WGS) entry which is preliminary data.</text>
</comment>
<evidence type="ECO:0000313" key="3">
    <source>
        <dbReference type="Proteomes" id="UP001367676"/>
    </source>
</evidence>